<reference evidence="2 3" key="1">
    <citation type="submission" date="2014-07" db="EMBL/GenBank/DDBJ databases">
        <title>Unique and conserved regions in Vibrio harveyi and related species in comparison with the shrimp pathogen Vibrio harveyi CAIM 1792.</title>
        <authorList>
            <person name="Espinoza-Valles I."/>
            <person name="Vora G."/>
            <person name="Leekitcharoenphon P."/>
            <person name="Ussery D."/>
            <person name="Hoj L."/>
            <person name="Gomez-Gil B."/>
        </authorList>
    </citation>
    <scope>NUCLEOTIDE SEQUENCE [LARGE SCALE GENOMIC DNA]</scope>
    <source>
        <strain evidence="3">CAIM 1854 / LMG 25443</strain>
    </source>
</reference>
<dbReference type="Gene3D" id="2.20.25.110">
    <property type="entry name" value="S-adenosyl-L-methionine-dependent methyltransferases"/>
    <property type="match status" value="1"/>
</dbReference>
<feature type="domain" description="Methyltransferase" evidence="1">
    <location>
        <begin position="43"/>
        <end position="136"/>
    </location>
</feature>
<gene>
    <name evidence="2" type="ORF">H735_29320</name>
</gene>
<evidence type="ECO:0000313" key="2">
    <source>
        <dbReference type="EMBL" id="KIF45863.1"/>
    </source>
</evidence>
<organism evidence="2 3">
    <name type="scientific">Vibrio owensii CAIM 1854 = LMG 25443</name>
    <dbReference type="NCBI Taxonomy" id="1229493"/>
    <lineage>
        <taxon>Bacteria</taxon>
        <taxon>Pseudomonadati</taxon>
        <taxon>Pseudomonadota</taxon>
        <taxon>Gammaproteobacteria</taxon>
        <taxon>Vibrionales</taxon>
        <taxon>Vibrionaceae</taxon>
        <taxon>Vibrio</taxon>
    </lineage>
</organism>
<sequence length="251" mass="28418">MKTQDLSEFASGMEYDAQYDKHYEDDIALIQKHITAMGARSLLDVCCGTGIVTIPVAKKLDNAVGIDIAEGMLKHAKRKAQGLDNLSFLQQDATRFSLDKRFDIAIMTGNAFQAFLSDEMLVGVLNSISNHLNRGGRFIFDTRLPMPDNLEIDAEMSLWQTYELPDKGEVKYMGMSERYDAENTVLYLKKERHYQDGTMVYSSIDLKYRKLSEIEAFLAQAGLCITEKYSSWAEDKFSENSNNLICVAEKL</sequence>
<accession>A0A0C1V849</accession>
<comment type="caution">
    <text evidence="2">The sequence shown here is derived from an EMBL/GenBank/DDBJ whole genome shotgun (WGS) entry which is preliminary data.</text>
</comment>
<evidence type="ECO:0000313" key="3">
    <source>
        <dbReference type="Proteomes" id="UP000031586"/>
    </source>
</evidence>
<dbReference type="RefSeq" id="WP_020197196.1">
    <property type="nucleotide sequence ID" value="NZ_BAOH01000109.1"/>
</dbReference>
<keyword evidence="2" id="KW-0489">Methyltransferase</keyword>
<dbReference type="CDD" id="cd02440">
    <property type="entry name" value="AdoMet_MTases"/>
    <property type="match status" value="1"/>
</dbReference>
<keyword evidence="2" id="KW-0808">Transferase</keyword>
<dbReference type="PATRIC" id="fig|1229493.5.peg.5941"/>
<dbReference type="AlphaFoldDB" id="A0A0C1V849"/>
<protein>
    <submittedName>
        <fullName evidence="2">Methyltransferase</fullName>
    </submittedName>
</protein>
<dbReference type="Pfam" id="PF13649">
    <property type="entry name" value="Methyltransf_25"/>
    <property type="match status" value="1"/>
</dbReference>
<dbReference type="InterPro" id="IPR041698">
    <property type="entry name" value="Methyltransf_25"/>
</dbReference>
<dbReference type="Gene3D" id="3.40.50.150">
    <property type="entry name" value="Vaccinia Virus protein VP39"/>
    <property type="match status" value="1"/>
</dbReference>
<dbReference type="EMBL" id="JPRD01000079">
    <property type="protein sequence ID" value="KIF45863.1"/>
    <property type="molecule type" value="Genomic_DNA"/>
</dbReference>
<dbReference type="Proteomes" id="UP000031586">
    <property type="component" value="Unassembled WGS sequence"/>
</dbReference>
<name>A0A0C1V849_9VIBR</name>
<dbReference type="PANTHER" id="PTHR43591">
    <property type="entry name" value="METHYLTRANSFERASE"/>
    <property type="match status" value="1"/>
</dbReference>
<dbReference type="SUPFAM" id="SSF53335">
    <property type="entry name" value="S-adenosyl-L-methionine-dependent methyltransferases"/>
    <property type="match status" value="1"/>
</dbReference>
<dbReference type="GO" id="GO:0032259">
    <property type="term" value="P:methylation"/>
    <property type="evidence" value="ECO:0007669"/>
    <property type="project" value="UniProtKB-KW"/>
</dbReference>
<dbReference type="InterPro" id="IPR029063">
    <property type="entry name" value="SAM-dependent_MTases_sf"/>
</dbReference>
<proteinExistence type="predicted"/>
<evidence type="ECO:0000259" key="1">
    <source>
        <dbReference type="Pfam" id="PF13649"/>
    </source>
</evidence>
<dbReference type="GO" id="GO:0008168">
    <property type="term" value="F:methyltransferase activity"/>
    <property type="evidence" value="ECO:0007669"/>
    <property type="project" value="UniProtKB-KW"/>
</dbReference>